<dbReference type="InterPro" id="IPR013057">
    <property type="entry name" value="AA_transpt_TM"/>
</dbReference>
<feature type="transmembrane region" description="Helical" evidence="8">
    <location>
        <begin position="68"/>
        <end position="87"/>
    </location>
</feature>
<proteinExistence type="inferred from homology"/>
<accession>A0AAE0BH23</accession>
<dbReference type="EMBL" id="LGRX02035213">
    <property type="protein sequence ID" value="KAK3235830.1"/>
    <property type="molecule type" value="Genomic_DNA"/>
</dbReference>
<dbReference type="PANTHER" id="PTHR22950:SF458">
    <property type="entry name" value="SODIUM-COUPLED NEUTRAL AMINO ACID TRANSPORTER 11-RELATED"/>
    <property type="match status" value="1"/>
</dbReference>
<keyword evidence="3" id="KW-0813">Transport</keyword>
<evidence type="ECO:0000256" key="4">
    <source>
        <dbReference type="ARBA" id="ARBA00022692"/>
    </source>
</evidence>
<feature type="transmembrane region" description="Helical" evidence="8">
    <location>
        <begin position="406"/>
        <end position="425"/>
    </location>
</feature>
<comment type="similarity">
    <text evidence="2">Belongs to the amino acid/polyamine transporter 2 family.</text>
</comment>
<keyword evidence="5" id="KW-0029">Amino-acid transport</keyword>
<dbReference type="PANTHER" id="PTHR22950">
    <property type="entry name" value="AMINO ACID TRANSPORTER"/>
    <property type="match status" value="1"/>
</dbReference>
<evidence type="ECO:0000256" key="5">
    <source>
        <dbReference type="ARBA" id="ARBA00022970"/>
    </source>
</evidence>
<comment type="caution">
    <text evidence="10">The sequence shown here is derived from an EMBL/GenBank/DDBJ whole genome shotgun (WGS) entry which is preliminary data.</text>
</comment>
<feature type="domain" description="Amino acid transporter transmembrane" evidence="9">
    <location>
        <begin position="62"/>
        <end position="283"/>
    </location>
</feature>
<evidence type="ECO:0000256" key="1">
    <source>
        <dbReference type="ARBA" id="ARBA00004141"/>
    </source>
</evidence>
<dbReference type="Proteomes" id="UP001190700">
    <property type="component" value="Unassembled WGS sequence"/>
</dbReference>
<sequence length="498" mass="54444">MRRFMRNGDYSLNTPSQFGNSDWPVMEESLSNCSLVTEAGSDYEELLPQPERDGSYASEREGSSLYRVAFNFVNVVVGAGIVGLPYVFKEAGFCMAIGLMTLLCWLTDYSVRMLVSTGYSVGVHNYEDLMHKAFGKPGYLTVCSLILVFDFGAILSYLIILGDSSSLVVKDALGYTEECASVTCEQIERICISVASVVLILPLCLSRDISNLESASFVSIFTVVVIILMVMANLFTKLSGDGEQLPEITVTGPGVFQACGIISFSFVCHDSAFLLYQTLGSKARYDSAFLLYQTLGSKARYDSASLLYQTLGSKASRRWTTVTHISLSAALGICLCFSISGYLTFGRATQPNVLNNYDSNPIIVAMRVLYCITMALTYPTGFFVCRHIINALLYNGQPSIQDMSQRRYLMLTAPLFLTSVGIALIGLELDFVMALSGAGAGALAFILPPLCRLRLCQVTKQEQIAAIMMASFGTVMMLACILQAFEKQYGFSFGFAGF</sequence>
<keyword evidence="7 8" id="KW-0472">Membrane</keyword>
<dbReference type="GO" id="GO:0016020">
    <property type="term" value="C:membrane"/>
    <property type="evidence" value="ECO:0007669"/>
    <property type="project" value="UniProtKB-SubCell"/>
</dbReference>
<protein>
    <recommendedName>
        <fullName evidence="9">Amino acid transporter transmembrane domain-containing protein</fullName>
    </recommendedName>
</protein>
<evidence type="ECO:0000259" key="9">
    <source>
        <dbReference type="Pfam" id="PF01490"/>
    </source>
</evidence>
<evidence type="ECO:0000256" key="6">
    <source>
        <dbReference type="ARBA" id="ARBA00022989"/>
    </source>
</evidence>
<name>A0AAE0BH23_9CHLO</name>
<evidence type="ECO:0000256" key="8">
    <source>
        <dbReference type="SAM" id="Phobius"/>
    </source>
</evidence>
<dbReference type="GO" id="GO:0015179">
    <property type="term" value="F:L-amino acid transmembrane transporter activity"/>
    <property type="evidence" value="ECO:0007669"/>
    <property type="project" value="TreeGrafter"/>
</dbReference>
<dbReference type="Pfam" id="PF01490">
    <property type="entry name" value="Aa_trans"/>
    <property type="match status" value="2"/>
</dbReference>
<keyword evidence="11" id="KW-1185">Reference proteome</keyword>
<feature type="transmembrane region" description="Helical" evidence="8">
    <location>
        <begin position="322"/>
        <end position="342"/>
    </location>
</feature>
<feature type="transmembrane region" description="Helical" evidence="8">
    <location>
        <begin position="463"/>
        <end position="485"/>
    </location>
</feature>
<evidence type="ECO:0000313" key="11">
    <source>
        <dbReference type="Proteomes" id="UP001190700"/>
    </source>
</evidence>
<feature type="transmembrane region" description="Helical" evidence="8">
    <location>
        <begin position="362"/>
        <end position="385"/>
    </location>
</feature>
<comment type="subcellular location">
    <subcellularLocation>
        <location evidence="1">Membrane</location>
        <topology evidence="1">Multi-pass membrane protein</topology>
    </subcellularLocation>
</comment>
<dbReference type="AlphaFoldDB" id="A0AAE0BH23"/>
<evidence type="ECO:0000256" key="2">
    <source>
        <dbReference type="ARBA" id="ARBA00008066"/>
    </source>
</evidence>
<feature type="transmembrane region" description="Helical" evidence="8">
    <location>
        <begin position="139"/>
        <end position="160"/>
    </location>
</feature>
<reference evidence="10 11" key="1">
    <citation type="journal article" date="2015" name="Genome Biol. Evol.">
        <title>Comparative Genomics of a Bacterivorous Green Alga Reveals Evolutionary Causalities and Consequences of Phago-Mixotrophic Mode of Nutrition.</title>
        <authorList>
            <person name="Burns J.A."/>
            <person name="Paasch A."/>
            <person name="Narechania A."/>
            <person name="Kim E."/>
        </authorList>
    </citation>
    <scope>NUCLEOTIDE SEQUENCE [LARGE SCALE GENOMIC DNA]</scope>
    <source>
        <strain evidence="10 11">PLY_AMNH</strain>
    </source>
</reference>
<feature type="transmembrane region" description="Helical" evidence="8">
    <location>
        <begin position="217"/>
        <end position="235"/>
    </location>
</feature>
<evidence type="ECO:0000256" key="3">
    <source>
        <dbReference type="ARBA" id="ARBA00022448"/>
    </source>
</evidence>
<feature type="transmembrane region" description="Helical" evidence="8">
    <location>
        <begin position="255"/>
        <end position="276"/>
    </location>
</feature>
<feature type="transmembrane region" description="Helical" evidence="8">
    <location>
        <begin position="431"/>
        <end position="451"/>
    </location>
</feature>
<gene>
    <name evidence="10" type="ORF">CYMTET_53991</name>
</gene>
<keyword evidence="6 8" id="KW-1133">Transmembrane helix</keyword>
<organism evidence="10 11">
    <name type="scientific">Cymbomonas tetramitiformis</name>
    <dbReference type="NCBI Taxonomy" id="36881"/>
    <lineage>
        <taxon>Eukaryota</taxon>
        <taxon>Viridiplantae</taxon>
        <taxon>Chlorophyta</taxon>
        <taxon>Pyramimonadophyceae</taxon>
        <taxon>Pyramimonadales</taxon>
        <taxon>Pyramimonadaceae</taxon>
        <taxon>Cymbomonas</taxon>
    </lineage>
</organism>
<keyword evidence="4 8" id="KW-0812">Transmembrane</keyword>
<evidence type="ECO:0000256" key="7">
    <source>
        <dbReference type="ARBA" id="ARBA00023136"/>
    </source>
</evidence>
<evidence type="ECO:0000313" key="10">
    <source>
        <dbReference type="EMBL" id="KAK3235830.1"/>
    </source>
</evidence>
<feature type="domain" description="Amino acid transporter transmembrane" evidence="9">
    <location>
        <begin position="317"/>
        <end position="478"/>
    </location>
</feature>